<gene>
    <name evidence="3" type="ORF">FOZ60_002299</name>
</gene>
<keyword evidence="2" id="KW-1133">Transmembrane helix</keyword>
<feature type="region of interest" description="Disordered" evidence="1">
    <location>
        <begin position="1868"/>
        <end position="1897"/>
    </location>
</feature>
<dbReference type="Pfam" id="PF01501">
    <property type="entry name" value="Glyco_transf_8"/>
    <property type="match status" value="1"/>
</dbReference>
<dbReference type="InterPro" id="IPR050587">
    <property type="entry name" value="GNT1/Glycosyltrans_8"/>
</dbReference>
<feature type="transmembrane region" description="Helical" evidence="2">
    <location>
        <begin position="1100"/>
        <end position="1118"/>
    </location>
</feature>
<dbReference type="Proteomes" id="UP000541610">
    <property type="component" value="Unassembled WGS sequence"/>
</dbReference>
<dbReference type="GO" id="GO:0016757">
    <property type="term" value="F:glycosyltransferase activity"/>
    <property type="evidence" value="ECO:0007669"/>
    <property type="project" value="InterPro"/>
</dbReference>
<feature type="region of interest" description="Disordered" evidence="1">
    <location>
        <begin position="302"/>
        <end position="322"/>
    </location>
</feature>
<keyword evidence="2" id="KW-0812">Transmembrane</keyword>
<feature type="transmembrane region" description="Helical" evidence="2">
    <location>
        <begin position="1125"/>
        <end position="1146"/>
    </location>
</feature>
<dbReference type="InterPro" id="IPR029044">
    <property type="entry name" value="Nucleotide-diphossugar_trans"/>
</dbReference>
<protein>
    <submittedName>
        <fullName evidence="3">Uncharacterized protein</fullName>
    </submittedName>
</protein>
<dbReference type="InterPro" id="IPR002495">
    <property type="entry name" value="Glyco_trans_8"/>
</dbReference>
<evidence type="ECO:0000313" key="3">
    <source>
        <dbReference type="EMBL" id="KAF4696068.1"/>
    </source>
</evidence>
<accession>A0A7J6PIS3</accession>
<evidence type="ECO:0000256" key="2">
    <source>
        <dbReference type="SAM" id="Phobius"/>
    </source>
</evidence>
<comment type="caution">
    <text evidence="3">The sequence shown here is derived from an EMBL/GenBank/DDBJ whole genome shotgun (WGS) entry which is preliminary data.</text>
</comment>
<dbReference type="PANTHER" id="PTHR11183">
    <property type="entry name" value="GLYCOGENIN SUBFAMILY MEMBER"/>
    <property type="match status" value="1"/>
</dbReference>
<evidence type="ECO:0000256" key="1">
    <source>
        <dbReference type="SAM" id="MobiDB-lite"/>
    </source>
</evidence>
<dbReference type="OrthoDB" id="2014201at2759"/>
<feature type="transmembrane region" description="Helical" evidence="2">
    <location>
        <begin position="1166"/>
        <end position="1187"/>
    </location>
</feature>
<feature type="transmembrane region" description="Helical" evidence="2">
    <location>
        <begin position="1408"/>
        <end position="1431"/>
    </location>
</feature>
<name>A0A7J6PIS3_PEROL</name>
<feature type="transmembrane region" description="Helical" evidence="2">
    <location>
        <begin position="1282"/>
        <end position="1298"/>
    </location>
</feature>
<dbReference type="EMBL" id="JABANP010000014">
    <property type="protein sequence ID" value="KAF4696068.1"/>
    <property type="molecule type" value="Genomic_DNA"/>
</dbReference>
<feature type="transmembrane region" description="Helical" evidence="2">
    <location>
        <begin position="1194"/>
        <end position="1215"/>
    </location>
</feature>
<reference evidence="3 4" key="1">
    <citation type="submission" date="2020-04" db="EMBL/GenBank/DDBJ databases">
        <title>Perkinsus olseni comparative genomics.</title>
        <authorList>
            <person name="Bogema D.R."/>
        </authorList>
    </citation>
    <scope>NUCLEOTIDE SEQUENCE [LARGE SCALE GENOMIC DNA]</scope>
    <source>
        <strain evidence="3">00978-12</strain>
    </source>
</reference>
<dbReference type="Gene3D" id="3.90.550.10">
    <property type="entry name" value="Spore Coat Polysaccharide Biosynthesis Protein SpsA, Chain A"/>
    <property type="match status" value="1"/>
</dbReference>
<feature type="transmembrane region" description="Helical" evidence="2">
    <location>
        <begin position="1354"/>
        <end position="1373"/>
    </location>
</feature>
<sequence>MDALLRTVDARVSVIDTQLALRDALDVLDRNGTNSPEGYKVFTKLFDTCRSGGPELVTAILADTDVMSSMLQNIVPRLQGIEDSEALQDCLSFLGLLVAETPAKADDDEEKRRTVDRLQDRCAERILDLSKGGSEIVPPLRGATAYTKPSQEVPRVITSAVLEAPEVVASLVDLLKSCPAAFVRNECLSLVHNMVSAAADQAGGRPIVDAAEEMQIFPMLAFQGKVLLLASFGVIEALFGIVLEDPVASAGDVPVVALDTNLELLKHEKTRRFWRTGGRESAEWALEVFRHALYPNHRQRRNSELPDEDLFPEQQQSDEDLKGIPDVGTFRTVWPTLKLSMEILQTYWGSSSSTAKRDEGQSEEKAYCIDLGIVEIIADQIDNYHLSDECRRDLLNILLILLQSCGAATVEKLTTSGSAAVPPLWKIASLMVQSPPPSVSFRSSVSSFIEKATDLPQAVSSVIQNSLCASFSARVAGMSGTPDDDHYHDTGDGVAAVVADKDSAAADDLSQAAMHINAWFSLQLLMNCVKGKNAQAQKMLSSSAVMPSSSGAGYQSLLSYLDKILLNLASSLAPPEHVDDDGEQGSDVAVWTKDPSSVVTTVIAILQTLLVFRVDADADDAISTEPIYLRVLQGLLKYRGARGQDINGLASLLLGTCLKPSCANSDLATSIIEEDVGVVEVYQAGAALLDSVPRPDAQRSLVQQTLRMRTSTRRDDEASKLRSLLDVQQREVARSKQEANDTLQVLAGMSEQLSELRDTDTASLLQRVEALQTANAALTDEVEALKGDNENLAKFLIAEREAASRLLAESSYQIKALAGCYRDENLRVQKLIAQQQHGRSPSPDDRAAAAEETSASRDLINLIVALKNVCPSALDILAAPIDQPISNRLPPNAKQADTAAAVVVSGDPLIPAQWIPRHFCLEAVGPRRSVFNLKPLARAVDSQATLHNITIGEYTGDATLISSVCQGLQDVPSMASNSDNATVGAIKLSNDEMLRIGGWDNTDWHLADPRGINESLGVRLTHKAGDRQYCRYDRNGWVLHQEFPCDATAGSVPHIVESQFYNNPEDGCSVYLRYAPTAAACPILNLSVLGQEIDPHQPRVLGGLLLFAIGIPLCMRGLRMAKPGAFFFGFLLSGIVAFELMAQLAFHDSNYYDWDDSGRGLSGVLPHYTLLETIFLVLVSLLTAYVVGKLAVRCLPFIVAIIGAWAGCLLCWVIFDAIMTRMASESGYGGGGGSMEQHENLGYNTMDPDEETIAWLMGPRSVDILKHGSQHSLYATGGGGGIARYFLYISMSILSFIFGESCGSCECPPFIIMATALVGAALIVQGFGTTFFALKRVQPSQSLSDLVIESPSDWSDWLVLLLLLVVFAWGVAIQSKNYDKVLDDAAYCMEAVLLYDAAVNLEDNCIRLVASSGAAVTYASLPLVVFITMGIRHSKPSMVEDVVERFSRLPEERRGEVLERLLSGDKKNATTAISLSSFMTHRVIRSLYAKRDDDDGNDGVLSYTGICPSCRKPLSVDISCHPQPPPQGSGLMGQDTPRYAYVTVLYGTKPSYFLQALVCGWGLRSMGSAYDTVLVHTRDVPPSYLSCLGRVFTKLHPVGYIPCCTRLLAGEQSSRFDWVFTKLRCLELDQLGYSKIVLVDTDTLCVKNMDELFDLQAPAAMKRGAWQPEHGTEFRAEWLYSKGWWGNSTGVNAGIMLLAPDTTELEGMIEEITDDTHPEHCYCNGPEQDYLSRYYPQWSHISCRYNFQLHHLYFHCMDSPFYHNIEWNTLRKEDIKMFHYSTETKPSDWVLEKLLASVDGTSPESLESFALTMRSRLPSYVGICAVDPAVTLGMSPSSWSFPYGTYMSANWVRTRYWYEWACQSPTVSTCNSSNQETSSVDSEPGSAEDPRSSPGWQLREMPECISRAALQRADSITVAAFEDWYQSYLALRDYLNACGLALDDILLRGLCNSLCAGCNDLLLTAVPRAFPSCMGAEVDGVEYCSYCCESWESMHMWDEDYNLNSALDRDHAIDDHDAVVPDFEIINSYRVSPRHVSNGETWVVVGRVVHAGRCPAERLHVGTATWTAESFRMSFLLGLNREVDVENLPSQVLEMVDSRGNTIIVVDARGAVTIPSHQRPQHQVTAPVLGPGSTAKFTISVGLSPFPLLKLVEVQRVDSKGYASPYCVYKGDPSEDTNAAVLPVGPNYHVFIGNYAEGANSLYDLFVTPE</sequence>
<proteinExistence type="predicted"/>
<dbReference type="SUPFAM" id="SSF53448">
    <property type="entry name" value="Nucleotide-diphospho-sugar transferases"/>
    <property type="match status" value="1"/>
</dbReference>
<keyword evidence="2" id="KW-0472">Membrane</keyword>
<feature type="transmembrane region" description="Helical" evidence="2">
    <location>
        <begin position="1310"/>
        <end position="1334"/>
    </location>
</feature>
<evidence type="ECO:0000313" key="4">
    <source>
        <dbReference type="Proteomes" id="UP000541610"/>
    </source>
</evidence>
<feature type="compositionally biased region" description="Polar residues" evidence="1">
    <location>
        <begin position="1868"/>
        <end position="1881"/>
    </location>
</feature>
<organism evidence="3 4">
    <name type="scientific">Perkinsus olseni</name>
    <name type="common">Perkinsus atlanticus</name>
    <dbReference type="NCBI Taxonomy" id="32597"/>
    <lineage>
        <taxon>Eukaryota</taxon>
        <taxon>Sar</taxon>
        <taxon>Alveolata</taxon>
        <taxon>Perkinsozoa</taxon>
        <taxon>Perkinsea</taxon>
        <taxon>Perkinsida</taxon>
        <taxon>Perkinsidae</taxon>
        <taxon>Perkinsus</taxon>
    </lineage>
</organism>